<evidence type="ECO:0000313" key="2">
    <source>
        <dbReference type="Proteomes" id="UP001235849"/>
    </source>
</evidence>
<dbReference type="EMBL" id="JAQOSO010000079">
    <property type="protein sequence ID" value="MDJ1175128.1"/>
    <property type="molecule type" value="Genomic_DNA"/>
</dbReference>
<accession>A0ABT7B7J2</accession>
<name>A0ABT7B7J2_9CYAN</name>
<proteinExistence type="predicted"/>
<protein>
    <recommendedName>
        <fullName evidence="3">ABC transporter substrate-binding protein</fullName>
    </recommendedName>
</protein>
<dbReference type="RefSeq" id="WP_283767434.1">
    <property type="nucleotide sequence ID" value="NZ_JAQOSO010000079.1"/>
</dbReference>
<evidence type="ECO:0000313" key="1">
    <source>
        <dbReference type="EMBL" id="MDJ1175128.1"/>
    </source>
</evidence>
<dbReference type="SUPFAM" id="SSF53850">
    <property type="entry name" value="Periplasmic binding protein-like II"/>
    <property type="match status" value="1"/>
</dbReference>
<reference evidence="1 2" key="1">
    <citation type="submission" date="2023-01" db="EMBL/GenBank/DDBJ databases">
        <title>Novel diversity within Roseofilum (Cyanobacteria; Desertifilaceae) from marine benthic mats with descriptions of four novel species.</title>
        <authorList>
            <person name="Wang Y."/>
            <person name="Berthold D.E."/>
            <person name="Hu J."/>
            <person name="Lefler F.W."/>
            <person name="Laughinghouse H.D. IV."/>
        </authorList>
    </citation>
    <scope>NUCLEOTIDE SEQUENCE [LARGE SCALE GENOMIC DNA]</scope>
    <source>
        <strain evidence="1 2">BLCC-M114</strain>
    </source>
</reference>
<sequence length="194" mass="21372">MDKVGADITPGSREVLDRETGELVPCDKVTCPYAINGINHAPYAAFGGWSGAVNAASDERHKEAAYGFLSYMSQPAQANVDVTIGGTGFNPYRLSQYSQKELWLEAGMSEETAQKYLGAIGLSLSSGNVVLDLRVPYNNRYQQEVLDRVLAAYLREEITTEQAIEEIEQGWERITDEVGRDAQRQAYQATIGVK</sequence>
<gene>
    <name evidence="1" type="ORF">PMG25_13585</name>
</gene>
<organism evidence="1 2">
    <name type="scientific">Roseofilum capinflatum BLCC-M114</name>
    <dbReference type="NCBI Taxonomy" id="3022440"/>
    <lineage>
        <taxon>Bacteria</taxon>
        <taxon>Bacillati</taxon>
        <taxon>Cyanobacteriota</taxon>
        <taxon>Cyanophyceae</taxon>
        <taxon>Desertifilales</taxon>
        <taxon>Desertifilaceae</taxon>
        <taxon>Roseofilum</taxon>
        <taxon>Roseofilum capinflatum</taxon>
    </lineage>
</organism>
<evidence type="ECO:0008006" key="3">
    <source>
        <dbReference type="Google" id="ProtNLM"/>
    </source>
</evidence>
<dbReference type="Proteomes" id="UP001235849">
    <property type="component" value="Unassembled WGS sequence"/>
</dbReference>
<keyword evidence="2" id="KW-1185">Reference proteome</keyword>
<dbReference type="Gene3D" id="3.40.190.10">
    <property type="entry name" value="Periplasmic binding protein-like II"/>
    <property type="match status" value="1"/>
</dbReference>
<comment type="caution">
    <text evidence="1">The sequence shown here is derived from an EMBL/GenBank/DDBJ whole genome shotgun (WGS) entry which is preliminary data.</text>
</comment>